<evidence type="ECO:0000313" key="3">
    <source>
        <dbReference type="Proteomes" id="UP000246073"/>
    </source>
</evidence>
<dbReference type="EMBL" id="OOFM01000005">
    <property type="protein sequence ID" value="SPL65393.1"/>
    <property type="molecule type" value="Genomic_DNA"/>
</dbReference>
<evidence type="ECO:0000256" key="1">
    <source>
        <dbReference type="SAM" id="MobiDB-lite"/>
    </source>
</evidence>
<evidence type="ECO:0000313" key="2">
    <source>
        <dbReference type="EMBL" id="SPL65393.1"/>
    </source>
</evidence>
<dbReference type="Proteomes" id="UP000246073">
    <property type="component" value="Unassembled WGS sequence"/>
</dbReference>
<proteinExistence type="predicted"/>
<feature type="region of interest" description="Disordered" evidence="1">
    <location>
        <begin position="323"/>
        <end position="357"/>
    </location>
</feature>
<sequence>MGHRNVGAEHSHRPDEKAETNIWIGHPLPLRQPLSHDRFRAKQSTERVAGDPGARRRNAYRWRASRPDTNEDYPAAWFAEEGRKESDMTASKRLMGRLKAAKEQASETLKPGVLPLVAFYGRGEELDEQRSRMYEMIGRVMASDTLGDDVVATMPERRSFLDVRDAVTILNAQASPIEFLVSNGEMELGPDEDGMGGVRFHTAIRFRDLVQGAQVKVLKSANLEGTGGGGFGPTDIVSYQVDCRKILQRLKSAIGDEWVYQMLEAVVVMDEWLDLWPESRKADKRGTKRKQRLKTILALHYGLDKVGKQLGYMNNAAFKQRWHRDVPEMPPSVRRRSRESRAANQLALLTSQGARSR</sequence>
<organism evidence="2 3">
    <name type="scientific">Ochrobactrum soli</name>
    <dbReference type="NCBI Taxonomy" id="2448455"/>
    <lineage>
        <taxon>Bacteria</taxon>
        <taxon>Pseudomonadati</taxon>
        <taxon>Pseudomonadota</taxon>
        <taxon>Alphaproteobacteria</taxon>
        <taxon>Hyphomicrobiales</taxon>
        <taxon>Brucellaceae</taxon>
        <taxon>Brucella/Ochrobactrum group</taxon>
        <taxon>Ochrobactrum</taxon>
    </lineage>
</organism>
<reference evidence="3" key="1">
    <citation type="submission" date="2017-12" db="EMBL/GenBank/DDBJ databases">
        <authorList>
            <person name="Diaz M."/>
        </authorList>
    </citation>
    <scope>NUCLEOTIDE SEQUENCE [LARGE SCALE GENOMIC DNA]</scope>
    <source>
        <strain evidence="3">FI11154</strain>
    </source>
</reference>
<feature type="compositionally biased region" description="Polar residues" evidence="1">
    <location>
        <begin position="347"/>
        <end position="357"/>
    </location>
</feature>
<dbReference type="AlphaFoldDB" id="A0A2P9HN19"/>
<accession>A0A2P9HN19</accession>
<name>A0A2P9HN19_9HYPH</name>
<protein>
    <submittedName>
        <fullName evidence="2">Uncharacterized protein</fullName>
    </submittedName>
</protein>
<gene>
    <name evidence="2" type="ORF">OHAE_1260</name>
</gene>